<dbReference type="OrthoDB" id="48950at2"/>
<keyword evidence="3" id="KW-0808">Transferase</keyword>
<dbReference type="Pfam" id="PF01636">
    <property type="entry name" value="APH"/>
    <property type="match status" value="1"/>
</dbReference>
<gene>
    <name evidence="3" type="ORF">SAMN05877753_11074</name>
</gene>
<dbReference type="Proteomes" id="UP000219546">
    <property type="component" value="Unassembled WGS sequence"/>
</dbReference>
<dbReference type="InterPro" id="IPR011009">
    <property type="entry name" value="Kinase-like_dom_sf"/>
</dbReference>
<keyword evidence="3" id="KW-0418">Kinase</keyword>
<dbReference type="Gene3D" id="3.90.1200.10">
    <property type="match status" value="1"/>
</dbReference>
<organism evidence="3 4">
    <name type="scientific">Bacillus oleivorans</name>
    <dbReference type="NCBI Taxonomy" id="1448271"/>
    <lineage>
        <taxon>Bacteria</taxon>
        <taxon>Bacillati</taxon>
        <taxon>Bacillota</taxon>
        <taxon>Bacilli</taxon>
        <taxon>Bacillales</taxon>
        <taxon>Bacillaceae</taxon>
        <taxon>Bacillus</taxon>
    </lineage>
</organism>
<sequence>MNIFDISTICGYWGIQIKDTKNLSEKALLLITSSDEKFVLKVKGDVKKTENENNLLDYIKSNGMNVPLPVLNKYGETIVNHNNINYCLYYFIEGETLSAADSLKYPSIPALLGEALAFLHIIMEKAEVSNFIEKNLYKLVSEIALNEILKVDTCEDVQVILNTISEEFQKRIESLPKQLIHRDAHIFNFIFKGHELSGFIDFEITEVNVRILDLCYCCTSVLNEVFSDLSAREDWFRFVKEILHQYNQINPLTDYEKNSVWHVMLCIQLIFMAYFSNNRLLYESNKAMFMWIYENKERLAGDVFLLK</sequence>
<keyword evidence="4" id="KW-1185">Reference proteome</keyword>
<comment type="similarity">
    <text evidence="1">Belongs to the pseudomonas-type ThrB family.</text>
</comment>
<evidence type="ECO:0000313" key="4">
    <source>
        <dbReference type="Proteomes" id="UP000219546"/>
    </source>
</evidence>
<dbReference type="AlphaFoldDB" id="A0A285D4R5"/>
<dbReference type="InterPro" id="IPR050249">
    <property type="entry name" value="Pseudomonas-type_ThrB"/>
</dbReference>
<evidence type="ECO:0000313" key="3">
    <source>
        <dbReference type="EMBL" id="SNX74790.1"/>
    </source>
</evidence>
<protein>
    <submittedName>
        <fullName evidence="3">Ser/Thr protein kinase RdoA (MazF antagonist)</fullName>
    </submittedName>
</protein>
<dbReference type="InterPro" id="IPR002575">
    <property type="entry name" value="Aminoglycoside_PTrfase"/>
</dbReference>
<dbReference type="PANTHER" id="PTHR21064:SF6">
    <property type="entry name" value="AMINOGLYCOSIDE PHOSPHOTRANSFERASE DOMAIN-CONTAINING PROTEIN"/>
    <property type="match status" value="1"/>
</dbReference>
<name>A0A285D4R5_9BACI</name>
<dbReference type="Gene3D" id="3.30.200.20">
    <property type="entry name" value="Phosphorylase Kinase, domain 1"/>
    <property type="match status" value="1"/>
</dbReference>
<dbReference type="PANTHER" id="PTHR21064">
    <property type="entry name" value="AMINOGLYCOSIDE PHOSPHOTRANSFERASE DOMAIN-CONTAINING PROTEIN-RELATED"/>
    <property type="match status" value="1"/>
</dbReference>
<evidence type="ECO:0000259" key="2">
    <source>
        <dbReference type="Pfam" id="PF01636"/>
    </source>
</evidence>
<dbReference type="GO" id="GO:0019202">
    <property type="term" value="F:amino acid kinase activity"/>
    <property type="evidence" value="ECO:0007669"/>
    <property type="project" value="TreeGrafter"/>
</dbReference>
<proteinExistence type="inferred from homology"/>
<feature type="domain" description="Aminoglycoside phosphotransferase" evidence="2">
    <location>
        <begin position="30"/>
        <end position="227"/>
    </location>
</feature>
<dbReference type="EMBL" id="OAOP01000010">
    <property type="protein sequence ID" value="SNX74790.1"/>
    <property type="molecule type" value="Genomic_DNA"/>
</dbReference>
<dbReference type="SUPFAM" id="SSF56112">
    <property type="entry name" value="Protein kinase-like (PK-like)"/>
    <property type="match status" value="1"/>
</dbReference>
<accession>A0A285D4R5</accession>
<dbReference type="RefSeq" id="WP_097160123.1">
    <property type="nucleotide sequence ID" value="NZ_JBEPMQ010000011.1"/>
</dbReference>
<evidence type="ECO:0000256" key="1">
    <source>
        <dbReference type="ARBA" id="ARBA00038240"/>
    </source>
</evidence>
<reference evidence="3 4" key="1">
    <citation type="submission" date="2017-08" db="EMBL/GenBank/DDBJ databases">
        <authorList>
            <person name="de Groot N.N."/>
        </authorList>
    </citation>
    <scope>NUCLEOTIDE SEQUENCE [LARGE SCALE GENOMIC DNA]</scope>
    <source>
        <strain evidence="3 4">JC228</strain>
    </source>
</reference>